<keyword evidence="16" id="KW-0812">Transmembrane</keyword>
<evidence type="ECO:0000256" key="2">
    <source>
        <dbReference type="ARBA" id="ARBA00003690"/>
    </source>
</evidence>
<evidence type="ECO:0000256" key="9">
    <source>
        <dbReference type="ARBA" id="ARBA00022848"/>
    </source>
</evidence>
<feature type="transmembrane region" description="Helical" evidence="16">
    <location>
        <begin position="318"/>
        <end position="339"/>
    </location>
</feature>
<dbReference type="eggNOG" id="KOG0156">
    <property type="taxonomic scope" value="Eukaryota"/>
</dbReference>
<keyword evidence="9" id="KW-0492">Microsome</keyword>
<keyword evidence="13 16" id="KW-0472">Membrane</keyword>
<evidence type="ECO:0000256" key="10">
    <source>
        <dbReference type="ARBA" id="ARBA00023002"/>
    </source>
</evidence>
<comment type="similarity">
    <text evidence="5 15">Belongs to the cytochrome P450 family.</text>
</comment>
<dbReference type="GO" id="GO:0006082">
    <property type="term" value="P:organic acid metabolic process"/>
    <property type="evidence" value="ECO:0007669"/>
    <property type="project" value="TreeGrafter"/>
</dbReference>
<dbReference type="InterPro" id="IPR001128">
    <property type="entry name" value="Cyt_P450"/>
</dbReference>
<dbReference type="InterPro" id="IPR050182">
    <property type="entry name" value="Cytochrome_P450_fam2"/>
</dbReference>
<protein>
    <submittedName>
        <fullName evidence="19">Probable cytochrome P450 304a1</fullName>
    </submittedName>
</protein>
<dbReference type="GeneID" id="101890089"/>
<reference evidence="19" key="2">
    <citation type="submission" date="2025-04" db="UniProtKB">
        <authorList>
            <consortium name="RefSeq"/>
        </authorList>
    </citation>
    <scope>IDENTIFICATION</scope>
    <source>
        <strain evidence="19">Aabys</strain>
    </source>
</reference>
<evidence type="ECO:0000256" key="3">
    <source>
        <dbReference type="ARBA" id="ARBA00004174"/>
    </source>
</evidence>
<keyword evidence="16" id="KW-1133">Transmembrane helix</keyword>
<dbReference type="GO" id="GO:0005506">
    <property type="term" value="F:iron ion binding"/>
    <property type="evidence" value="ECO:0007669"/>
    <property type="project" value="InterPro"/>
</dbReference>
<proteinExistence type="inferred from homology"/>
<dbReference type="GO" id="GO:0005789">
    <property type="term" value="C:endoplasmic reticulum membrane"/>
    <property type="evidence" value="ECO:0007669"/>
    <property type="project" value="UniProtKB-SubCell"/>
</dbReference>
<keyword evidence="18" id="KW-1185">Reference proteome</keyword>
<dbReference type="Pfam" id="PF00067">
    <property type="entry name" value="p450"/>
    <property type="match status" value="1"/>
</dbReference>
<dbReference type="PANTHER" id="PTHR24300">
    <property type="entry name" value="CYTOCHROME P450 508A4-RELATED"/>
    <property type="match status" value="1"/>
</dbReference>
<evidence type="ECO:0000256" key="8">
    <source>
        <dbReference type="ARBA" id="ARBA00022824"/>
    </source>
</evidence>
<comment type="subcellular location">
    <subcellularLocation>
        <location evidence="4">Endoplasmic reticulum membrane</location>
        <topology evidence="4">Peripheral membrane protein</topology>
    </subcellularLocation>
    <subcellularLocation>
        <location evidence="3">Microsome membrane</location>
        <topology evidence="3">Peripheral membrane protein</topology>
    </subcellularLocation>
</comment>
<evidence type="ECO:0000313" key="19">
    <source>
        <dbReference type="RefSeq" id="XP_005183115.1"/>
    </source>
</evidence>
<dbReference type="AlphaFoldDB" id="A0A1I8MBP2"/>
<keyword evidence="12 15" id="KW-0503">Monooxygenase</keyword>
<dbReference type="CDD" id="cd20651">
    <property type="entry name" value="CYP15A1-like"/>
    <property type="match status" value="1"/>
</dbReference>
<dbReference type="GO" id="GO:0008395">
    <property type="term" value="F:steroid hydroxylase activity"/>
    <property type="evidence" value="ECO:0007669"/>
    <property type="project" value="TreeGrafter"/>
</dbReference>
<dbReference type="EnsemblMetazoa" id="MDOA003246-RA">
    <property type="protein sequence ID" value="MDOA003246-PA"/>
    <property type="gene ID" value="MDOA003246"/>
</dbReference>
<keyword evidence="11 14" id="KW-0408">Iron</keyword>
<reference evidence="17" key="1">
    <citation type="submission" date="2020-05" db="UniProtKB">
        <authorList>
            <consortium name="EnsemblMetazoa"/>
        </authorList>
    </citation>
    <scope>IDENTIFICATION</scope>
    <source>
        <strain evidence="17">Aabys</strain>
    </source>
</reference>
<evidence type="ECO:0000256" key="12">
    <source>
        <dbReference type="ARBA" id="ARBA00023033"/>
    </source>
</evidence>
<dbReference type="VEuPathDB" id="VectorBase:MDOMA2_012306"/>
<evidence type="ECO:0000256" key="6">
    <source>
        <dbReference type="ARBA" id="ARBA00022617"/>
    </source>
</evidence>
<feature type="binding site" description="axial binding residue" evidence="14">
    <location>
        <position position="460"/>
    </location>
    <ligand>
        <name>heme</name>
        <dbReference type="ChEBI" id="CHEBI:30413"/>
    </ligand>
    <ligandPart>
        <name>Fe</name>
        <dbReference type="ChEBI" id="CHEBI:18248"/>
    </ligandPart>
</feature>
<dbReference type="OrthoDB" id="1103324at2759"/>
<dbReference type="InterPro" id="IPR017972">
    <property type="entry name" value="Cyt_P450_CS"/>
</dbReference>
<dbReference type="SUPFAM" id="SSF48264">
    <property type="entry name" value="Cytochrome P450"/>
    <property type="match status" value="1"/>
</dbReference>
<evidence type="ECO:0000256" key="7">
    <source>
        <dbReference type="ARBA" id="ARBA00022723"/>
    </source>
</evidence>
<dbReference type="GO" id="GO:0020037">
    <property type="term" value="F:heme binding"/>
    <property type="evidence" value="ECO:0007669"/>
    <property type="project" value="InterPro"/>
</dbReference>
<dbReference type="Proteomes" id="UP001652621">
    <property type="component" value="Unplaced"/>
</dbReference>
<dbReference type="PANTHER" id="PTHR24300:SF376">
    <property type="entry name" value="CYTOCHROME P450 15A1"/>
    <property type="match status" value="1"/>
</dbReference>
<dbReference type="InterPro" id="IPR002401">
    <property type="entry name" value="Cyt_P450_E_grp-I"/>
</dbReference>
<keyword evidence="7 14" id="KW-0479">Metal-binding</keyword>
<evidence type="ECO:0000256" key="5">
    <source>
        <dbReference type="ARBA" id="ARBA00010617"/>
    </source>
</evidence>
<dbReference type="PRINTS" id="PR00463">
    <property type="entry name" value="EP450I"/>
</dbReference>
<keyword evidence="8" id="KW-0256">Endoplasmic reticulum</keyword>
<evidence type="ECO:0000313" key="18">
    <source>
        <dbReference type="Proteomes" id="UP001652621"/>
    </source>
</evidence>
<dbReference type="KEGG" id="mde:101890089"/>
<keyword evidence="6 14" id="KW-0349">Heme</keyword>
<dbReference type="InterPro" id="IPR036396">
    <property type="entry name" value="Cyt_P450_sf"/>
</dbReference>
<evidence type="ECO:0000256" key="4">
    <source>
        <dbReference type="ARBA" id="ARBA00004406"/>
    </source>
</evidence>
<evidence type="ECO:0000256" key="13">
    <source>
        <dbReference type="ARBA" id="ARBA00023136"/>
    </source>
</evidence>
<dbReference type="STRING" id="7370.A0A1I8MBP2"/>
<gene>
    <name evidence="17" type="primary">101890089</name>
    <name evidence="19" type="synonym">LOC101890089</name>
</gene>
<dbReference type="GO" id="GO:0016712">
    <property type="term" value="F:oxidoreductase activity, acting on paired donors, with incorporation or reduction of molecular oxygen, reduced flavin or flavoprotein as one donor, and incorporation of one atom of oxygen"/>
    <property type="evidence" value="ECO:0007669"/>
    <property type="project" value="TreeGrafter"/>
</dbReference>
<dbReference type="PRINTS" id="PR00385">
    <property type="entry name" value="P450"/>
</dbReference>
<keyword evidence="10 15" id="KW-0560">Oxidoreductase</keyword>
<evidence type="ECO:0000313" key="17">
    <source>
        <dbReference type="EnsemblMetazoa" id="MDOA003246-PA"/>
    </source>
</evidence>
<evidence type="ECO:0000256" key="16">
    <source>
        <dbReference type="SAM" id="Phobius"/>
    </source>
</evidence>
<accession>A0A1I8MBP2</accession>
<evidence type="ECO:0000256" key="14">
    <source>
        <dbReference type="PIRSR" id="PIRSR602401-1"/>
    </source>
</evidence>
<name>A0A1I8MBP2_MUSDO</name>
<evidence type="ECO:0000256" key="11">
    <source>
        <dbReference type="ARBA" id="ARBA00023004"/>
    </source>
</evidence>
<dbReference type="Gene3D" id="1.10.630.10">
    <property type="entry name" value="Cytochrome P450"/>
    <property type="match status" value="1"/>
</dbReference>
<sequence length="516" mass="60718">MLTYLLLFACISLYIYASYKYVVSKPEGFPPAIPRIPFFGSYLFMMMVNFRYLHKAVFKFSKWIKSEIIGLHMGIYPMVVVHNPTTIREVLNRPEFDGRPALYVAKMREPNENIAGIFFKDGPAWEEQRRFILRYLRDFGFGRRFQQLEAVIHEELTDMLDLIRNGPKFDHEREFVKEGGYRILMPYLFNPFSANSVYHIIFNERYPRVEQADLWKLIRLGVQFQRKSDDYGKMLSIMSWVRHIFPNWSSYNKLMESNRYMYGFYEKLVDHYIETYDESAERNFVDLYIKEMKRAEEEGRTDTTSFEHNQFILGLVDFTFPAFTAIGMTMGFFVQYMLLYPEVQKKIQKEIDNVVGSGRLPTLDDRKDLSYTEASIREIMRIETLVPSNVPHRAKVDTELMGYIVPKDTFVMTSLYALHKDERVWGDPENFRPERFLDDSGKLCLKKDASLPFGAGKRLCAGETFARNMLFLMTATILQNFSFVLGPNDKLPDLRTNLSGLSTSPRDFWVQLEDRM</sequence>
<organism evidence="17">
    <name type="scientific">Musca domestica</name>
    <name type="common">House fly</name>
    <dbReference type="NCBI Taxonomy" id="7370"/>
    <lineage>
        <taxon>Eukaryota</taxon>
        <taxon>Metazoa</taxon>
        <taxon>Ecdysozoa</taxon>
        <taxon>Arthropoda</taxon>
        <taxon>Hexapoda</taxon>
        <taxon>Insecta</taxon>
        <taxon>Pterygota</taxon>
        <taxon>Neoptera</taxon>
        <taxon>Endopterygota</taxon>
        <taxon>Diptera</taxon>
        <taxon>Brachycera</taxon>
        <taxon>Muscomorpha</taxon>
        <taxon>Muscoidea</taxon>
        <taxon>Muscidae</taxon>
        <taxon>Musca</taxon>
    </lineage>
</organism>
<comment type="cofactor">
    <cofactor evidence="1 14">
        <name>heme</name>
        <dbReference type="ChEBI" id="CHEBI:30413"/>
    </cofactor>
</comment>
<evidence type="ECO:0000256" key="15">
    <source>
        <dbReference type="RuleBase" id="RU000461"/>
    </source>
</evidence>
<comment type="function">
    <text evidence="2">May be involved in the metabolism of insect hormones and in the breakdown of synthetic insecticides.</text>
</comment>
<dbReference type="GO" id="GO:0006805">
    <property type="term" value="P:xenobiotic metabolic process"/>
    <property type="evidence" value="ECO:0007669"/>
    <property type="project" value="TreeGrafter"/>
</dbReference>
<feature type="transmembrane region" description="Helical" evidence="16">
    <location>
        <begin position="33"/>
        <end position="53"/>
    </location>
</feature>
<dbReference type="PROSITE" id="PS00086">
    <property type="entry name" value="CYTOCHROME_P450"/>
    <property type="match status" value="1"/>
</dbReference>
<evidence type="ECO:0000256" key="1">
    <source>
        <dbReference type="ARBA" id="ARBA00001971"/>
    </source>
</evidence>
<dbReference type="RefSeq" id="XP_005183115.1">
    <property type="nucleotide sequence ID" value="XM_005183058.3"/>
</dbReference>
<dbReference type="VEuPathDB" id="VectorBase:MDOA003246"/>
<dbReference type="FunFam" id="1.10.630.10:FF:000238">
    <property type="entry name" value="Cytochrome P450 2A6"/>
    <property type="match status" value="1"/>
</dbReference>